<dbReference type="GO" id="GO:0015658">
    <property type="term" value="F:branched-chain amino acid transmembrane transporter activity"/>
    <property type="evidence" value="ECO:0007669"/>
    <property type="project" value="InterPro"/>
</dbReference>
<name>A0A1E5LF21_9BACI</name>
<keyword evidence="3" id="KW-0547">Nucleotide-binding</keyword>
<dbReference type="EMBL" id="MJEH01000022">
    <property type="protein sequence ID" value="OEH92675.1"/>
    <property type="molecule type" value="Genomic_DNA"/>
</dbReference>
<keyword evidence="2" id="KW-0813">Transport</keyword>
<comment type="similarity">
    <text evidence="1">Belongs to the ABC transporter superfamily.</text>
</comment>
<dbReference type="RefSeq" id="WP_069717116.1">
    <property type="nucleotide sequence ID" value="NZ_MJEH01000022.1"/>
</dbReference>
<dbReference type="InterPro" id="IPR030660">
    <property type="entry name" value="ABC_branched_ATPase_LivF/BraG"/>
</dbReference>
<dbReference type="InterPro" id="IPR052156">
    <property type="entry name" value="BCAA_Transport_ATP-bd_LivF"/>
</dbReference>
<protein>
    <submittedName>
        <fullName evidence="7">ABC transporter ATP-binding protein</fullName>
    </submittedName>
</protein>
<evidence type="ECO:0000313" key="8">
    <source>
        <dbReference type="Proteomes" id="UP000095209"/>
    </source>
</evidence>
<dbReference type="PROSITE" id="PS00211">
    <property type="entry name" value="ABC_TRANSPORTER_1"/>
    <property type="match status" value="1"/>
</dbReference>
<keyword evidence="8" id="KW-1185">Reference proteome</keyword>
<evidence type="ECO:0000256" key="2">
    <source>
        <dbReference type="ARBA" id="ARBA00022448"/>
    </source>
</evidence>
<dbReference type="InterPro" id="IPR027417">
    <property type="entry name" value="P-loop_NTPase"/>
</dbReference>
<dbReference type="Proteomes" id="UP000095209">
    <property type="component" value="Unassembled WGS sequence"/>
</dbReference>
<dbReference type="InterPro" id="IPR017871">
    <property type="entry name" value="ABC_transporter-like_CS"/>
</dbReference>
<keyword evidence="5" id="KW-0029">Amino-acid transport</keyword>
<dbReference type="PIRSF" id="PIRSF039137">
    <property type="entry name" value="ABC_branched_ATPase"/>
    <property type="match status" value="1"/>
</dbReference>
<dbReference type="PANTHER" id="PTHR43820">
    <property type="entry name" value="HIGH-AFFINITY BRANCHED-CHAIN AMINO ACID TRANSPORT ATP-BINDING PROTEIN LIVF"/>
    <property type="match status" value="1"/>
</dbReference>
<dbReference type="Pfam" id="PF00005">
    <property type="entry name" value="ABC_tran"/>
    <property type="match status" value="1"/>
</dbReference>
<dbReference type="InterPro" id="IPR003439">
    <property type="entry name" value="ABC_transporter-like_ATP-bd"/>
</dbReference>
<accession>A0A1E5LF21</accession>
<dbReference type="GO" id="GO:0005524">
    <property type="term" value="F:ATP binding"/>
    <property type="evidence" value="ECO:0007669"/>
    <property type="project" value="UniProtKB-KW"/>
</dbReference>
<dbReference type="GO" id="GO:0016887">
    <property type="term" value="F:ATP hydrolysis activity"/>
    <property type="evidence" value="ECO:0007669"/>
    <property type="project" value="InterPro"/>
</dbReference>
<evidence type="ECO:0000256" key="3">
    <source>
        <dbReference type="ARBA" id="ARBA00022741"/>
    </source>
</evidence>
<dbReference type="STRING" id="1305675.BFG57_01325"/>
<comment type="caution">
    <text evidence="7">The sequence shown here is derived from an EMBL/GenBank/DDBJ whole genome shotgun (WGS) entry which is preliminary data.</text>
</comment>
<evidence type="ECO:0000313" key="7">
    <source>
        <dbReference type="EMBL" id="OEH92675.1"/>
    </source>
</evidence>
<dbReference type="PROSITE" id="PS50893">
    <property type="entry name" value="ABC_TRANSPORTER_2"/>
    <property type="match status" value="1"/>
</dbReference>
<feature type="domain" description="ABC transporter" evidence="6">
    <location>
        <begin position="2"/>
        <end position="233"/>
    </location>
</feature>
<evidence type="ECO:0000256" key="1">
    <source>
        <dbReference type="ARBA" id="ARBA00005417"/>
    </source>
</evidence>
<dbReference type="InterPro" id="IPR003593">
    <property type="entry name" value="AAA+_ATPase"/>
</dbReference>
<gene>
    <name evidence="7" type="ORF">BFG57_01325</name>
</gene>
<evidence type="ECO:0000256" key="4">
    <source>
        <dbReference type="ARBA" id="ARBA00022840"/>
    </source>
</evidence>
<keyword evidence="4 7" id="KW-0067">ATP-binding</keyword>
<proteinExistence type="inferred from homology"/>
<dbReference type="AlphaFoldDB" id="A0A1E5LF21"/>
<reference evidence="7 8" key="1">
    <citation type="submission" date="2016-08" db="EMBL/GenBank/DDBJ databases">
        <title>Genome of Bacillus solimangrovi GH2-4.</title>
        <authorList>
            <person name="Lim S."/>
            <person name="Kim B.-C."/>
        </authorList>
    </citation>
    <scope>NUCLEOTIDE SEQUENCE [LARGE SCALE GENOMIC DNA]</scope>
    <source>
        <strain evidence="7 8">GH2-4</strain>
    </source>
</reference>
<sequence>MLNVRNIHTYYGNIQALKGVTIEVPKGSIVTILGANGAGKTTTMKTIAGVLKPKQGTVEFLNKDMTLYRPDQLVEEGIALVPEGRAILSGMTVLENLEMGAYTRKDGEVSKDLEKVMDRFPILRERKSQLGGTLSGGQQQMLAIARALMSKPKLLLLDEPSMGLAPLIVQDIFEIVKEINNEGTTVLLVEQNARQALKIADYAYVLEIGKVVKEGPAIELLEDTSIKEAYLGH</sequence>
<evidence type="ECO:0000259" key="6">
    <source>
        <dbReference type="PROSITE" id="PS50893"/>
    </source>
</evidence>
<dbReference type="Gene3D" id="3.40.50.300">
    <property type="entry name" value="P-loop containing nucleotide triphosphate hydrolases"/>
    <property type="match status" value="1"/>
</dbReference>
<dbReference type="OrthoDB" id="9776369at2"/>
<organism evidence="7 8">
    <name type="scientific">Bacillus solimangrovi</name>
    <dbReference type="NCBI Taxonomy" id="1305675"/>
    <lineage>
        <taxon>Bacteria</taxon>
        <taxon>Bacillati</taxon>
        <taxon>Bacillota</taxon>
        <taxon>Bacilli</taxon>
        <taxon>Bacillales</taxon>
        <taxon>Bacillaceae</taxon>
        <taxon>Bacillus</taxon>
    </lineage>
</organism>
<dbReference type="PANTHER" id="PTHR43820:SF4">
    <property type="entry name" value="HIGH-AFFINITY BRANCHED-CHAIN AMINO ACID TRANSPORT ATP-BINDING PROTEIN LIVF"/>
    <property type="match status" value="1"/>
</dbReference>
<evidence type="ECO:0000256" key="5">
    <source>
        <dbReference type="ARBA" id="ARBA00022970"/>
    </source>
</evidence>
<dbReference type="CDD" id="cd03224">
    <property type="entry name" value="ABC_TM1139_LivF_branched"/>
    <property type="match status" value="1"/>
</dbReference>
<dbReference type="SUPFAM" id="SSF52540">
    <property type="entry name" value="P-loop containing nucleoside triphosphate hydrolases"/>
    <property type="match status" value="1"/>
</dbReference>
<dbReference type="SMART" id="SM00382">
    <property type="entry name" value="AAA"/>
    <property type="match status" value="1"/>
</dbReference>
<dbReference type="GO" id="GO:0015807">
    <property type="term" value="P:L-amino acid transport"/>
    <property type="evidence" value="ECO:0007669"/>
    <property type="project" value="TreeGrafter"/>
</dbReference>